<evidence type="ECO:0000313" key="1">
    <source>
        <dbReference type="EMBL" id="MXU97232.1"/>
    </source>
</evidence>
<proteinExistence type="predicted"/>
<organism evidence="1">
    <name type="scientific">Ixodes ricinus</name>
    <name type="common">Common tick</name>
    <name type="synonym">Acarus ricinus</name>
    <dbReference type="NCBI Taxonomy" id="34613"/>
    <lineage>
        <taxon>Eukaryota</taxon>
        <taxon>Metazoa</taxon>
        <taxon>Ecdysozoa</taxon>
        <taxon>Arthropoda</taxon>
        <taxon>Chelicerata</taxon>
        <taxon>Arachnida</taxon>
        <taxon>Acari</taxon>
        <taxon>Parasitiformes</taxon>
        <taxon>Ixodida</taxon>
        <taxon>Ixodoidea</taxon>
        <taxon>Ixodidae</taxon>
        <taxon>Ixodinae</taxon>
        <taxon>Ixodes</taxon>
    </lineage>
</organism>
<sequence>MPSETSLLWLARLCQAGGSLGFRARDLADRIRLQDPSMMVRPADVMGSWAARALWLILAGMPANSGELAKVVRLSTASTSGRVASPHLCRFTSFGSWSSTLISLTRLAVALATSLADCTKWRLATGFMVLEEATRQALQSDDVCLAITVAADRICGWLLVGLESCWQAIWMAWLARAKWARSTRPGLPATLEASDAPTRYAACAEDSTRPQMADDTSLTLSPNCSCSLLLAWLAMPVMASPRLCDFSITVSRQSK</sequence>
<reference evidence="1" key="1">
    <citation type="submission" date="2019-12" db="EMBL/GenBank/DDBJ databases">
        <title>An insight into the sialome of adult female Ixodes ricinus ticks feeding for 6 days.</title>
        <authorList>
            <person name="Perner J."/>
            <person name="Ribeiro J.M.C."/>
        </authorList>
    </citation>
    <scope>NUCLEOTIDE SEQUENCE</scope>
    <source>
        <strain evidence="1">Semi-engorged</strain>
        <tissue evidence="1">Salivary glands</tissue>
    </source>
</reference>
<accession>A0A6B0V5L9</accession>
<dbReference type="AlphaFoldDB" id="A0A6B0V5L9"/>
<dbReference type="EMBL" id="GIFC01015149">
    <property type="protein sequence ID" value="MXU97232.1"/>
    <property type="molecule type" value="Transcribed_RNA"/>
</dbReference>
<name>A0A6B0V5L9_IXORI</name>
<protein>
    <submittedName>
        <fullName evidence="1">Uncharacterized protein</fullName>
    </submittedName>
</protein>